<evidence type="ECO:0000256" key="5">
    <source>
        <dbReference type="ARBA" id="ARBA00022989"/>
    </source>
</evidence>
<proteinExistence type="predicted"/>
<evidence type="ECO:0000256" key="7">
    <source>
        <dbReference type="SAM" id="Phobius"/>
    </source>
</evidence>
<comment type="subcellular location">
    <subcellularLocation>
        <location evidence="1">Membrane</location>
        <topology evidence="1">Multi-pass membrane protein</topology>
    </subcellularLocation>
</comment>
<gene>
    <name evidence="9" type="ORF">C4N9_17745</name>
</gene>
<dbReference type="InterPro" id="IPR007831">
    <property type="entry name" value="T2SS_GspE_N"/>
</dbReference>
<dbReference type="InterPro" id="IPR029044">
    <property type="entry name" value="Nucleotide-diphossugar_trans"/>
</dbReference>
<dbReference type="Pfam" id="PF13641">
    <property type="entry name" value="Glyco_tranf_2_3"/>
    <property type="match status" value="1"/>
</dbReference>
<comment type="caution">
    <text evidence="9">The sequence shown here is derived from an EMBL/GenBank/DDBJ whole genome shotgun (WGS) entry which is preliminary data.</text>
</comment>
<dbReference type="EMBL" id="QEYD01000012">
    <property type="protein sequence ID" value="PWE27150.1"/>
    <property type="molecule type" value="Genomic_DNA"/>
</dbReference>
<dbReference type="GO" id="GO:0016020">
    <property type="term" value="C:membrane"/>
    <property type="evidence" value="ECO:0007669"/>
    <property type="project" value="UniProtKB-SubCell"/>
</dbReference>
<dbReference type="InterPro" id="IPR050321">
    <property type="entry name" value="Glycosyltr_2/OpgH_subfam"/>
</dbReference>
<dbReference type="PANTHER" id="PTHR43867">
    <property type="entry name" value="CELLULOSE SYNTHASE CATALYTIC SUBUNIT A [UDP-FORMING]"/>
    <property type="match status" value="1"/>
</dbReference>
<keyword evidence="6 7" id="KW-0472">Membrane</keyword>
<evidence type="ECO:0000313" key="10">
    <source>
        <dbReference type="Proteomes" id="UP000244940"/>
    </source>
</evidence>
<evidence type="ECO:0000259" key="8">
    <source>
        <dbReference type="Pfam" id="PF05157"/>
    </source>
</evidence>
<dbReference type="GO" id="GO:0016757">
    <property type="term" value="F:glycosyltransferase activity"/>
    <property type="evidence" value="ECO:0007669"/>
    <property type="project" value="UniProtKB-KW"/>
</dbReference>
<dbReference type="PANTHER" id="PTHR43867:SF2">
    <property type="entry name" value="CELLULOSE SYNTHASE CATALYTIC SUBUNIT A [UDP-FORMING]"/>
    <property type="match status" value="1"/>
</dbReference>
<evidence type="ECO:0000256" key="1">
    <source>
        <dbReference type="ARBA" id="ARBA00004141"/>
    </source>
</evidence>
<dbReference type="InterPro" id="IPR037257">
    <property type="entry name" value="T2SS_E_N_sf"/>
</dbReference>
<keyword evidence="2" id="KW-0328">Glycosyltransferase</keyword>
<keyword evidence="10" id="KW-1185">Reference proteome</keyword>
<feature type="domain" description="Type II secretion system protein GspE N-terminal" evidence="8">
    <location>
        <begin position="141"/>
        <end position="216"/>
    </location>
</feature>
<dbReference type="OrthoDB" id="7431422at2"/>
<dbReference type="Proteomes" id="UP000244940">
    <property type="component" value="Unassembled WGS sequence"/>
</dbReference>
<dbReference type="SUPFAM" id="SSF160246">
    <property type="entry name" value="EspE N-terminal domain-like"/>
    <property type="match status" value="1"/>
</dbReference>
<dbReference type="AlphaFoldDB" id="A0A2U2C5J4"/>
<sequence length="695" mass="76311">MIVSGGVTMALAEQILHETGGPASGRHGAGVPGPAGFVPGASVSSLASEGIGVLLPAGLLAGDPLPAVPLPDDVPPDDALARGPRLGEILLRRGAIRSADLLRALELQRRQYSRLGDILRAHGMASETEVMAALAEQFDTGVVDETMGRPDPRLIDLVGTRHCLRTGCLPWLRAGAVTLVACAQPDRFAEHRRGLEQVLGPVAMAVISEERLHAALIASRRSMLRLMAETCVAEAESCRVWDGRRFIRIVAGLAAAMLAGLILAPLTTFVVLFAIVLAFQGAGNAMKLAATIAQWRARRRASAQARRTRSEPLLRKPHISIMVPLYREPDIAPRLVKRLGALAYPRELLDVMLVVEEDDAVTRQALARAELPHWMRVIPVPDSPLRTKPRALNYALNFARGSVVGVYDAEDAPAPDQLHRVAERFAQGGPDLACLQGVLDYVNPQTNWLSRCFTIEYAAWFRLILPGLARMGLVVPLGGTTLFFRRDLLEELGGWDAHNVTEDADLGLRLARHGYRTELFDSVTMEEANCRVWPWIKQRSRWLKGYAMTYAVHMRDPVLLWRQLGAWRFCGVQLLFLGTLVQFLFAPILWSFWLMLAGFGHPLADLLGSGAGVALAVMFLMTEIVSMTINIVALNAQRHRFLRPWVVSLHLYFPLAAVAAWKGIWEMLSSPFYWDKTTHGLHDGAAFAAHGTRPA</sequence>
<reference evidence="9 10" key="1">
    <citation type="submission" date="2018-05" db="EMBL/GenBank/DDBJ databases">
        <title>Pararhodobacter marina sp. nov., isolated from deep-sea water of the Indian Ocean.</title>
        <authorList>
            <person name="Lai Q.Sr."/>
            <person name="Liu X."/>
            <person name="Shao Z."/>
        </authorList>
    </citation>
    <scope>NUCLEOTIDE SEQUENCE [LARGE SCALE GENOMIC DNA]</scope>
    <source>
        <strain evidence="9 10">CIC4N-9</strain>
    </source>
</reference>
<name>A0A2U2C5J4_9RHOB</name>
<dbReference type="SUPFAM" id="SSF53448">
    <property type="entry name" value="Nucleotide-diphospho-sugar transferases"/>
    <property type="match status" value="1"/>
</dbReference>
<feature type="transmembrane region" description="Helical" evidence="7">
    <location>
        <begin position="613"/>
        <end position="633"/>
    </location>
</feature>
<evidence type="ECO:0000256" key="4">
    <source>
        <dbReference type="ARBA" id="ARBA00022692"/>
    </source>
</evidence>
<protein>
    <submittedName>
        <fullName evidence="9">Glycosyl transferase</fullName>
    </submittedName>
</protein>
<accession>A0A2U2C5J4</accession>
<dbReference type="Gene3D" id="3.90.550.10">
    <property type="entry name" value="Spore Coat Polysaccharide Biosynthesis Protein SpsA, Chain A"/>
    <property type="match status" value="1"/>
</dbReference>
<keyword evidence="3 9" id="KW-0808">Transferase</keyword>
<evidence type="ECO:0000256" key="6">
    <source>
        <dbReference type="ARBA" id="ARBA00023136"/>
    </source>
</evidence>
<dbReference type="CDD" id="cd06427">
    <property type="entry name" value="CESA_like_2"/>
    <property type="match status" value="1"/>
</dbReference>
<evidence type="ECO:0000256" key="2">
    <source>
        <dbReference type="ARBA" id="ARBA00022676"/>
    </source>
</evidence>
<feature type="transmembrane region" description="Helical" evidence="7">
    <location>
        <begin position="569"/>
        <end position="593"/>
    </location>
</feature>
<feature type="transmembrane region" description="Helical" evidence="7">
    <location>
        <begin position="645"/>
        <end position="664"/>
    </location>
</feature>
<keyword evidence="4 7" id="KW-0812">Transmembrane</keyword>
<evidence type="ECO:0000313" key="9">
    <source>
        <dbReference type="EMBL" id="PWE27150.1"/>
    </source>
</evidence>
<organism evidence="9 10">
    <name type="scientific">Pararhodobacter marinus</name>
    <dbReference type="NCBI Taxonomy" id="2184063"/>
    <lineage>
        <taxon>Bacteria</taxon>
        <taxon>Pseudomonadati</taxon>
        <taxon>Pseudomonadota</taxon>
        <taxon>Alphaproteobacteria</taxon>
        <taxon>Rhodobacterales</taxon>
        <taxon>Paracoccaceae</taxon>
        <taxon>Pararhodobacter</taxon>
    </lineage>
</organism>
<keyword evidence="5 7" id="KW-1133">Transmembrane helix</keyword>
<evidence type="ECO:0000256" key="3">
    <source>
        <dbReference type="ARBA" id="ARBA00022679"/>
    </source>
</evidence>
<dbReference type="Pfam" id="PF05157">
    <property type="entry name" value="MshEN"/>
    <property type="match status" value="1"/>
</dbReference>